<evidence type="ECO:0000256" key="1">
    <source>
        <dbReference type="SAM" id="MobiDB-lite"/>
    </source>
</evidence>
<proteinExistence type="predicted"/>
<feature type="region of interest" description="Disordered" evidence="1">
    <location>
        <begin position="44"/>
        <end position="66"/>
    </location>
</feature>
<dbReference type="EMBL" id="SPHZ02000005">
    <property type="protein sequence ID" value="KAF0916614.1"/>
    <property type="molecule type" value="Genomic_DNA"/>
</dbReference>
<accession>A0A6G1DWY6</accession>
<sequence length="66" mass="7753">MQARLVALQVHTQLRLFNPRTMRPYHKLKLHCFNPRVERLYYKSPSADPNHPATATASSSKHKLWL</sequence>
<name>A0A6G1DWY6_9ORYZ</name>
<comment type="caution">
    <text evidence="2">The sequence shown here is derived from an EMBL/GenBank/DDBJ whole genome shotgun (WGS) entry which is preliminary data.</text>
</comment>
<dbReference type="AlphaFoldDB" id="A0A6G1DWY6"/>
<protein>
    <submittedName>
        <fullName evidence="2">Uncharacterized protein</fullName>
    </submittedName>
</protein>
<organism evidence="2 3">
    <name type="scientific">Oryza meyeriana var. granulata</name>
    <dbReference type="NCBI Taxonomy" id="110450"/>
    <lineage>
        <taxon>Eukaryota</taxon>
        <taxon>Viridiplantae</taxon>
        <taxon>Streptophyta</taxon>
        <taxon>Embryophyta</taxon>
        <taxon>Tracheophyta</taxon>
        <taxon>Spermatophyta</taxon>
        <taxon>Magnoliopsida</taxon>
        <taxon>Liliopsida</taxon>
        <taxon>Poales</taxon>
        <taxon>Poaceae</taxon>
        <taxon>BOP clade</taxon>
        <taxon>Oryzoideae</taxon>
        <taxon>Oryzeae</taxon>
        <taxon>Oryzinae</taxon>
        <taxon>Oryza</taxon>
        <taxon>Oryza meyeriana</taxon>
    </lineage>
</organism>
<gene>
    <name evidence="2" type="ORF">E2562_007898</name>
</gene>
<evidence type="ECO:0000313" key="2">
    <source>
        <dbReference type="EMBL" id="KAF0916614.1"/>
    </source>
</evidence>
<evidence type="ECO:0000313" key="3">
    <source>
        <dbReference type="Proteomes" id="UP000479710"/>
    </source>
</evidence>
<dbReference type="Proteomes" id="UP000479710">
    <property type="component" value="Unassembled WGS sequence"/>
</dbReference>
<reference evidence="2 3" key="1">
    <citation type="submission" date="2019-11" db="EMBL/GenBank/DDBJ databases">
        <title>Whole genome sequence of Oryza granulata.</title>
        <authorList>
            <person name="Li W."/>
        </authorList>
    </citation>
    <scope>NUCLEOTIDE SEQUENCE [LARGE SCALE GENOMIC DNA]</scope>
    <source>
        <strain evidence="3">cv. Menghai</strain>
        <tissue evidence="2">Leaf</tissue>
    </source>
</reference>
<keyword evidence="3" id="KW-1185">Reference proteome</keyword>